<evidence type="ECO:0000313" key="2">
    <source>
        <dbReference type="EMBL" id="UZD23922.1"/>
    </source>
</evidence>
<accession>A0ABY6MJF9</accession>
<keyword evidence="1" id="KW-0732">Signal</keyword>
<sequence length="85" mass="9234">MKISILNLLRGGVFSLAVVAAFAFTTPQNHTTTYATPNGGTSWVIVDDLVIDEDYECVPGNEACTYSQPSMAHPIGNTDKKFRIL</sequence>
<keyword evidence="3" id="KW-1185">Reference proteome</keyword>
<dbReference type="Proteomes" id="UP001163156">
    <property type="component" value="Chromosome"/>
</dbReference>
<feature type="signal peptide" evidence="1">
    <location>
        <begin position="1"/>
        <end position="23"/>
    </location>
</feature>
<gene>
    <name evidence="2" type="ORF">OM944_05375</name>
</gene>
<reference evidence="2" key="1">
    <citation type="submission" date="2022-10" db="EMBL/GenBank/DDBJ databases">
        <title>Algoriphagus sp. a novel bacteria isolate from halophytes salicornia europaea.</title>
        <authorList>
            <person name="Peng Y."/>
            <person name="Jiang L."/>
            <person name="Lee J."/>
        </authorList>
    </citation>
    <scope>NUCLEOTIDE SEQUENCE</scope>
    <source>
        <strain evidence="2">TR-M5</strain>
    </source>
</reference>
<dbReference type="EMBL" id="CP110226">
    <property type="protein sequence ID" value="UZD23922.1"/>
    <property type="molecule type" value="Genomic_DNA"/>
</dbReference>
<proteinExistence type="predicted"/>
<name>A0ABY6MJF9_9BACT</name>
<feature type="chain" id="PRO_5046919371" evidence="1">
    <location>
        <begin position="24"/>
        <end position="85"/>
    </location>
</feature>
<organism evidence="2 3">
    <name type="scientific">Algoriphagus halophytocola</name>
    <dbReference type="NCBI Taxonomy" id="2991499"/>
    <lineage>
        <taxon>Bacteria</taxon>
        <taxon>Pseudomonadati</taxon>
        <taxon>Bacteroidota</taxon>
        <taxon>Cytophagia</taxon>
        <taxon>Cytophagales</taxon>
        <taxon>Cyclobacteriaceae</taxon>
        <taxon>Algoriphagus</taxon>
    </lineage>
</organism>
<evidence type="ECO:0000256" key="1">
    <source>
        <dbReference type="SAM" id="SignalP"/>
    </source>
</evidence>
<protein>
    <submittedName>
        <fullName evidence="2">Uncharacterized protein</fullName>
    </submittedName>
</protein>
<evidence type="ECO:0000313" key="3">
    <source>
        <dbReference type="Proteomes" id="UP001163156"/>
    </source>
</evidence>
<dbReference type="RefSeq" id="WP_264810633.1">
    <property type="nucleotide sequence ID" value="NZ_CP110226.1"/>
</dbReference>